<dbReference type="Pfam" id="PF03776">
    <property type="entry name" value="MinE"/>
    <property type="match status" value="1"/>
</dbReference>
<evidence type="ECO:0000313" key="2">
    <source>
        <dbReference type="EMBL" id="CAI8056837.1"/>
    </source>
</evidence>
<keyword evidence="3" id="KW-1185">Reference proteome</keyword>
<comment type="similarity">
    <text evidence="1">Belongs to the MinE family.</text>
</comment>
<evidence type="ECO:0000256" key="1">
    <source>
        <dbReference type="ARBA" id="ARBA00008168"/>
    </source>
</evidence>
<dbReference type="InterPro" id="IPR005527">
    <property type="entry name" value="MinE"/>
</dbReference>
<reference evidence="2" key="1">
    <citation type="submission" date="2023-03" db="EMBL/GenBank/DDBJ databases">
        <authorList>
            <person name="Steffen K."/>
            <person name="Cardenas P."/>
        </authorList>
    </citation>
    <scope>NUCLEOTIDE SEQUENCE</scope>
</reference>
<dbReference type="Proteomes" id="UP001174909">
    <property type="component" value="Unassembled WGS sequence"/>
</dbReference>
<dbReference type="GO" id="GO:0051301">
    <property type="term" value="P:cell division"/>
    <property type="evidence" value="ECO:0007669"/>
    <property type="project" value="UniProtKB-KW"/>
</dbReference>
<dbReference type="AlphaFoldDB" id="A0AA35TZR1"/>
<keyword evidence="2" id="KW-0131">Cell cycle</keyword>
<dbReference type="SUPFAM" id="SSF55229">
    <property type="entry name" value="Cell division protein MinE topological specificity domain"/>
    <property type="match status" value="1"/>
</dbReference>
<proteinExistence type="inferred from homology"/>
<comment type="caution">
    <text evidence="2">The sequence shown here is derived from an EMBL/GenBank/DDBJ whole genome shotgun (WGS) entry which is preliminary data.</text>
</comment>
<dbReference type="EMBL" id="CASHTH010004401">
    <property type="protein sequence ID" value="CAI8056837.1"/>
    <property type="molecule type" value="Genomic_DNA"/>
</dbReference>
<dbReference type="InterPro" id="IPR036707">
    <property type="entry name" value="MinE_sf"/>
</dbReference>
<keyword evidence="2" id="KW-0132">Cell division</keyword>
<sequence length="69" mass="8230">MRLVLIQDRIDLSPDKMEQMKREIWEVVSRYMVVDDDFKEFEVRRLDELIMLVSNIEVKDLSALATARS</sequence>
<gene>
    <name evidence="2" type="ORF">GBAR_LOCUS30949</name>
</gene>
<protein>
    <submittedName>
        <fullName evidence="2">Cell division topological specificity factor</fullName>
    </submittedName>
</protein>
<dbReference type="Gene3D" id="3.30.1070.10">
    <property type="entry name" value="Cell division topological specificity factor MinE"/>
    <property type="match status" value="1"/>
</dbReference>
<evidence type="ECO:0000313" key="3">
    <source>
        <dbReference type="Proteomes" id="UP001174909"/>
    </source>
</evidence>
<name>A0AA35TZR1_GEOBA</name>
<accession>A0AA35TZR1</accession>
<organism evidence="2 3">
    <name type="scientific">Geodia barretti</name>
    <name type="common">Barrett's horny sponge</name>
    <dbReference type="NCBI Taxonomy" id="519541"/>
    <lineage>
        <taxon>Eukaryota</taxon>
        <taxon>Metazoa</taxon>
        <taxon>Porifera</taxon>
        <taxon>Demospongiae</taxon>
        <taxon>Heteroscleromorpha</taxon>
        <taxon>Tetractinellida</taxon>
        <taxon>Astrophorina</taxon>
        <taxon>Geodiidae</taxon>
        <taxon>Geodia</taxon>
    </lineage>
</organism>